<dbReference type="GO" id="GO:0006888">
    <property type="term" value="P:endoplasmic reticulum to Golgi vesicle-mediated transport"/>
    <property type="evidence" value="ECO:0007669"/>
    <property type="project" value="TreeGrafter"/>
</dbReference>
<dbReference type="RefSeq" id="XP_060298773.1">
    <property type="nucleotide sequence ID" value="XM_060443784.1"/>
</dbReference>
<dbReference type="InterPro" id="IPR013320">
    <property type="entry name" value="ConA-like_dom_sf"/>
</dbReference>
<dbReference type="Pfam" id="PF03388">
    <property type="entry name" value="Lectin_leg-like"/>
    <property type="match status" value="1"/>
</dbReference>
<evidence type="ECO:0000256" key="9">
    <source>
        <dbReference type="SAM" id="SignalP"/>
    </source>
</evidence>
<evidence type="ECO:0000256" key="8">
    <source>
        <dbReference type="SAM" id="Phobius"/>
    </source>
</evidence>
<sequence>MRTPSSIAVLVASLAQAHAQYLVNDLSFGFGNRIAPEGSSTVPNFSLQGRPNVPELLSNKVILTPPAPGNQRGAIWGDRSLPHQNWIADVEFRANGQERGGGNLNIWLARDGAHSIGSGSIYTVGRFEGLALVIDQHGGSGGMIRGFLNDGTTDFKSHHTPDNLAFGHCQFSYRNLGRPSQIKMRHSETNFRVEVDSRLCFESDRIRLPSGYSFGVTAASADNPDSFEVFKLVVLSEDNHHAQQQDNAAGQGYTADDKQQQQQQQQQSPPPPKVPRMTFGRSGQIEDPFDTVIPDQEAAKISNQKAQFEDLHNRLQSVNHHLSSIFRAVAQVNSVGEQRQEELSIMLGELKGLVAPARTLEARLDALDARLAGLEKETRALRGDLAARLRDSENAIKYHVSDQHDTLASHVTATAPRHTRLILVVVGSQLLLAAAYVYYKRRKSSPKKYL</sequence>
<evidence type="ECO:0000256" key="3">
    <source>
        <dbReference type="ARBA" id="ARBA00022729"/>
    </source>
</evidence>
<keyword evidence="12" id="KW-1185">Reference proteome</keyword>
<keyword evidence="3 9" id="KW-0732">Signal</keyword>
<evidence type="ECO:0000256" key="4">
    <source>
        <dbReference type="ARBA" id="ARBA00022989"/>
    </source>
</evidence>
<gene>
    <name evidence="11" type="ORF">B0T26DRAFT_739948</name>
</gene>
<reference evidence="11" key="1">
    <citation type="submission" date="2023-06" db="EMBL/GenBank/DDBJ databases">
        <title>Genome-scale phylogeny and comparative genomics of the fungal order Sordariales.</title>
        <authorList>
            <consortium name="Lawrence Berkeley National Laboratory"/>
            <person name="Hensen N."/>
            <person name="Bonometti L."/>
            <person name="Westerberg I."/>
            <person name="Brannstrom I.O."/>
            <person name="Guillou S."/>
            <person name="Cros-Aarteil S."/>
            <person name="Calhoun S."/>
            <person name="Haridas S."/>
            <person name="Kuo A."/>
            <person name="Mondo S."/>
            <person name="Pangilinan J."/>
            <person name="Riley R."/>
            <person name="LaButti K."/>
            <person name="Andreopoulos B."/>
            <person name="Lipzen A."/>
            <person name="Chen C."/>
            <person name="Yanf M."/>
            <person name="Daum C."/>
            <person name="Ng V."/>
            <person name="Clum A."/>
            <person name="Steindorff A."/>
            <person name="Ohm R."/>
            <person name="Martin F."/>
            <person name="Silar P."/>
            <person name="Natvig D."/>
            <person name="Lalanne C."/>
            <person name="Gautier V."/>
            <person name="Ament-velasquez S.L."/>
            <person name="Kruys A."/>
            <person name="Hutchinson M.I."/>
            <person name="Powell A.J."/>
            <person name="Barry K."/>
            <person name="Miller A.N."/>
            <person name="Grigoriev I.V."/>
            <person name="Debuchy R."/>
            <person name="Gladieux P."/>
            <person name="Thoren M.H."/>
            <person name="Johannesson H."/>
        </authorList>
    </citation>
    <scope>NUCLEOTIDE SEQUENCE</scope>
    <source>
        <strain evidence="11">SMH2392-1A</strain>
    </source>
</reference>
<comment type="caution">
    <text evidence="11">The sequence shown here is derived from an EMBL/GenBank/DDBJ whole genome shotgun (WGS) entry which is preliminary data.</text>
</comment>
<dbReference type="InterPro" id="IPR035661">
    <property type="entry name" value="EMP46/EMP47_N"/>
</dbReference>
<evidence type="ECO:0000256" key="2">
    <source>
        <dbReference type="ARBA" id="ARBA00022692"/>
    </source>
</evidence>
<evidence type="ECO:0000313" key="11">
    <source>
        <dbReference type="EMBL" id="KAK0722849.1"/>
    </source>
</evidence>
<dbReference type="FunFam" id="2.60.120.200:FF:000245">
    <property type="entry name" value="Similar to lectin family integral membrane protein"/>
    <property type="match status" value="1"/>
</dbReference>
<feature type="chain" id="PRO_5041372106" evidence="9">
    <location>
        <begin position="20"/>
        <end position="450"/>
    </location>
</feature>
<dbReference type="GeneID" id="85327054"/>
<dbReference type="SUPFAM" id="SSF49899">
    <property type="entry name" value="Concanavalin A-like lectins/glucanases"/>
    <property type="match status" value="1"/>
</dbReference>
<evidence type="ECO:0000256" key="1">
    <source>
        <dbReference type="ARBA" id="ARBA00004479"/>
    </source>
</evidence>
<organism evidence="11 12">
    <name type="scientific">Lasiosphaeria miniovina</name>
    <dbReference type="NCBI Taxonomy" id="1954250"/>
    <lineage>
        <taxon>Eukaryota</taxon>
        <taxon>Fungi</taxon>
        <taxon>Dikarya</taxon>
        <taxon>Ascomycota</taxon>
        <taxon>Pezizomycotina</taxon>
        <taxon>Sordariomycetes</taxon>
        <taxon>Sordariomycetidae</taxon>
        <taxon>Sordariales</taxon>
        <taxon>Lasiosphaeriaceae</taxon>
        <taxon>Lasiosphaeria</taxon>
    </lineage>
</organism>
<evidence type="ECO:0000256" key="5">
    <source>
        <dbReference type="ARBA" id="ARBA00023136"/>
    </source>
</evidence>
<dbReference type="PANTHER" id="PTHR12223">
    <property type="entry name" value="VESICULAR MANNOSE-BINDING LECTIN"/>
    <property type="match status" value="1"/>
</dbReference>
<accession>A0AA40AVS4</accession>
<feature type="coiled-coil region" evidence="6">
    <location>
        <begin position="357"/>
        <end position="384"/>
    </location>
</feature>
<feature type="transmembrane region" description="Helical" evidence="8">
    <location>
        <begin position="421"/>
        <end position="439"/>
    </location>
</feature>
<dbReference type="GO" id="GO:0000139">
    <property type="term" value="C:Golgi membrane"/>
    <property type="evidence" value="ECO:0007669"/>
    <property type="project" value="TreeGrafter"/>
</dbReference>
<dbReference type="PROSITE" id="PS51328">
    <property type="entry name" value="L_LECTIN_LIKE"/>
    <property type="match status" value="1"/>
</dbReference>
<dbReference type="InterPro" id="IPR051136">
    <property type="entry name" value="Intracellular_Lectin-GPT"/>
</dbReference>
<keyword evidence="5 8" id="KW-0472">Membrane</keyword>
<feature type="signal peptide" evidence="9">
    <location>
        <begin position="1"/>
        <end position="19"/>
    </location>
</feature>
<dbReference type="GO" id="GO:0005789">
    <property type="term" value="C:endoplasmic reticulum membrane"/>
    <property type="evidence" value="ECO:0007669"/>
    <property type="project" value="TreeGrafter"/>
</dbReference>
<keyword evidence="6" id="KW-0175">Coiled coil</keyword>
<dbReference type="CDD" id="cd06903">
    <property type="entry name" value="lectin_EMP46_EMP47"/>
    <property type="match status" value="1"/>
</dbReference>
<proteinExistence type="predicted"/>
<dbReference type="GO" id="GO:0005793">
    <property type="term" value="C:endoplasmic reticulum-Golgi intermediate compartment"/>
    <property type="evidence" value="ECO:0007669"/>
    <property type="project" value="TreeGrafter"/>
</dbReference>
<evidence type="ECO:0000256" key="6">
    <source>
        <dbReference type="SAM" id="Coils"/>
    </source>
</evidence>
<keyword evidence="4 8" id="KW-1133">Transmembrane helix</keyword>
<dbReference type="EMBL" id="JAUIRO010000003">
    <property type="protein sequence ID" value="KAK0722849.1"/>
    <property type="molecule type" value="Genomic_DNA"/>
</dbReference>
<name>A0AA40AVS4_9PEZI</name>
<dbReference type="Gene3D" id="2.60.120.200">
    <property type="match status" value="1"/>
</dbReference>
<dbReference type="Proteomes" id="UP001172101">
    <property type="component" value="Unassembled WGS sequence"/>
</dbReference>
<feature type="domain" description="L-type lectin-like" evidence="10">
    <location>
        <begin position="25"/>
        <end position="237"/>
    </location>
</feature>
<evidence type="ECO:0000256" key="7">
    <source>
        <dbReference type="SAM" id="MobiDB-lite"/>
    </source>
</evidence>
<evidence type="ECO:0000259" key="10">
    <source>
        <dbReference type="PROSITE" id="PS51328"/>
    </source>
</evidence>
<keyword evidence="2 8" id="KW-0812">Transmembrane</keyword>
<dbReference type="GO" id="GO:0030134">
    <property type="term" value="C:COPII-coated ER to Golgi transport vesicle"/>
    <property type="evidence" value="ECO:0007669"/>
    <property type="project" value="TreeGrafter"/>
</dbReference>
<feature type="region of interest" description="Disordered" evidence="7">
    <location>
        <begin position="240"/>
        <end position="288"/>
    </location>
</feature>
<comment type="subcellular location">
    <subcellularLocation>
        <location evidence="1">Membrane</location>
        <topology evidence="1">Single-pass type I membrane protein</topology>
    </subcellularLocation>
</comment>
<dbReference type="AlphaFoldDB" id="A0AA40AVS4"/>
<dbReference type="InterPro" id="IPR005052">
    <property type="entry name" value="Lectin_leg"/>
</dbReference>
<dbReference type="GO" id="GO:0005537">
    <property type="term" value="F:D-mannose binding"/>
    <property type="evidence" value="ECO:0007669"/>
    <property type="project" value="TreeGrafter"/>
</dbReference>
<dbReference type="PANTHER" id="PTHR12223:SF28">
    <property type="entry name" value="LECTIN, MANNOSE BINDING 1 LIKE"/>
    <property type="match status" value="1"/>
</dbReference>
<protein>
    <submittedName>
        <fullName evidence="11">Concanavalin A-like lectin/glucanase domain-containing protein</fullName>
    </submittedName>
</protein>
<evidence type="ECO:0000313" key="12">
    <source>
        <dbReference type="Proteomes" id="UP001172101"/>
    </source>
</evidence>